<dbReference type="Proteomes" id="UP000660611">
    <property type="component" value="Unassembled WGS sequence"/>
</dbReference>
<feature type="transmembrane region" description="Helical" evidence="1">
    <location>
        <begin position="20"/>
        <end position="38"/>
    </location>
</feature>
<dbReference type="EMBL" id="BONQ01000112">
    <property type="protein sequence ID" value="GIG49186.1"/>
    <property type="molecule type" value="Genomic_DNA"/>
</dbReference>
<organism evidence="2 3">
    <name type="scientific">Dactylosporangium siamense</name>
    <dbReference type="NCBI Taxonomy" id="685454"/>
    <lineage>
        <taxon>Bacteria</taxon>
        <taxon>Bacillati</taxon>
        <taxon>Actinomycetota</taxon>
        <taxon>Actinomycetes</taxon>
        <taxon>Micromonosporales</taxon>
        <taxon>Micromonosporaceae</taxon>
        <taxon>Dactylosporangium</taxon>
    </lineage>
</organism>
<reference evidence="2" key="1">
    <citation type="submission" date="2021-01" db="EMBL/GenBank/DDBJ databases">
        <title>Whole genome shotgun sequence of Dactylosporangium siamense NBRC 106093.</title>
        <authorList>
            <person name="Komaki H."/>
            <person name="Tamura T."/>
        </authorList>
    </citation>
    <scope>NUCLEOTIDE SEQUENCE</scope>
    <source>
        <strain evidence="2">NBRC 106093</strain>
    </source>
</reference>
<feature type="transmembrane region" description="Helical" evidence="1">
    <location>
        <begin position="91"/>
        <end position="111"/>
    </location>
</feature>
<comment type="caution">
    <text evidence="2">The sequence shown here is derived from an EMBL/GenBank/DDBJ whole genome shotgun (WGS) entry which is preliminary data.</text>
</comment>
<protein>
    <submittedName>
        <fullName evidence="2">Uncharacterized protein</fullName>
    </submittedName>
</protein>
<feature type="transmembrane region" description="Helical" evidence="1">
    <location>
        <begin position="117"/>
        <end position="135"/>
    </location>
</feature>
<evidence type="ECO:0000313" key="3">
    <source>
        <dbReference type="Proteomes" id="UP000660611"/>
    </source>
</evidence>
<evidence type="ECO:0000313" key="2">
    <source>
        <dbReference type="EMBL" id="GIG49186.1"/>
    </source>
</evidence>
<dbReference type="AlphaFoldDB" id="A0A919PR99"/>
<keyword evidence="1" id="KW-0472">Membrane</keyword>
<name>A0A919PR99_9ACTN</name>
<accession>A0A919PR99</accession>
<gene>
    <name evidence="2" type="ORF">Dsi01nite_072270</name>
</gene>
<proteinExistence type="predicted"/>
<feature type="transmembrane region" description="Helical" evidence="1">
    <location>
        <begin position="44"/>
        <end position="63"/>
    </location>
</feature>
<keyword evidence="1" id="KW-1133">Transmembrane helix</keyword>
<sequence>METGERRGSAVRHDLPVKPWAFVAVMLGFIAAGTWLAVTGDGVARWVGGGGAAFFAVGLVYGLRDLLGSRPERQPATAEDRAPVDMTPKPWMLLVGVLLLVGFGVAATVFGEGRARWLGVGALAGAAFGTASTAWKQRADRRWGRPRSTVAPDPLPAELRSDEWFGYEWEPGVDQPLTAAEEDLLDALYIAARSWPADHVESYAYRDDDGGLAAGIHVRDQTEILEIRLRLAEEENPGGRVEQTLRRPVNRVEWWHRDRPYAVRYEFADTTEGLVEAFEAQWAPSGLHDELIRTGRARNGGWIQTAALSEPDAVVAVRADGRQFETPPLPDFLWYQCPLERRATD</sequence>
<keyword evidence="3" id="KW-1185">Reference proteome</keyword>
<evidence type="ECO:0000256" key="1">
    <source>
        <dbReference type="SAM" id="Phobius"/>
    </source>
</evidence>
<keyword evidence="1" id="KW-0812">Transmembrane</keyword>